<accession>A0A369L001</accession>
<feature type="chain" id="PRO_5016934454" evidence="4">
    <location>
        <begin position="23"/>
        <end position="346"/>
    </location>
</feature>
<feature type="binding site" evidence="3">
    <location>
        <position position="227"/>
    </location>
    <ligand>
        <name>Fe cation</name>
        <dbReference type="ChEBI" id="CHEBI:24875"/>
    </ligand>
</feature>
<dbReference type="PANTHER" id="PTHR30006:SF15">
    <property type="entry name" value="IRON-UTILIZATION PERIPLASMIC PROTEIN"/>
    <property type="match status" value="1"/>
</dbReference>
<organism evidence="5 6">
    <name type="scientific">Spirobacillus cienkowskii</name>
    <dbReference type="NCBI Taxonomy" id="495820"/>
    <lineage>
        <taxon>Bacteria</taxon>
        <taxon>Pseudomonadati</taxon>
        <taxon>Bdellovibrionota</taxon>
        <taxon>Oligoflexia</taxon>
        <taxon>Silvanigrellales</taxon>
        <taxon>Spirobacillus</taxon>
    </lineage>
</organism>
<keyword evidence="2 4" id="KW-0732">Signal</keyword>
<dbReference type="SUPFAM" id="SSF53850">
    <property type="entry name" value="Periplasmic binding protein-like II"/>
    <property type="match status" value="1"/>
</dbReference>
<dbReference type="GO" id="GO:0046872">
    <property type="term" value="F:metal ion binding"/>
    <property type="evidence" value="ECO:0007669"/>
    <property type="project" value="UniProtKB-KW"/>
</dbReference>
<dbReference type="Proteomes" id="UP000253934">
    <property type="component" value="Unassembled WGS sequence"/>
</dbReference>
<feature type="binding site" evidence="3">
    <location>
        <position position="228"/>
    </location>
    <ligand>
        <name>Fe cation</name>
        <dbReference type="ChEBI" id="CHEBI:24875"/>
    </ligand>
</feature>
<feature type="binding site" evidence="3">
    <location>
        <position position="39"/>
    </location>
    <ligand>
        <name>Fe cation</name>
        <dbReference type="ChEBI" id="CHEBI:24875"/>
    </ligand>
</feature>
<evidence type="ECO:0000256" key="4">
    <source>
        <dbReference type="SAM" id="SignalP"/>
    </source>
</evidence>
<protein>
    <submittedName>
        <fullName evidence="5">Extracellular solute-binding protein</fullName>
    </submittedName>
</protein>
<dbReference type="AlphaFoldDB" id="A0A369L001"/>
<name>A0A369L001_9BACT</name>
<evidence type="ECO:0000256" key="1">
    <source>
        <dbReference type="ARBA" id="ARBA00008520"/>
    </source>
</evidence>
<proteinExistence type="inferred from homology"/>
<evidence type="ECO:0000313" key="5">
    <source>
        <dbReference type="EMBL" id="RDB36776.1"/>
    </source>
</evidence>
<keyword evidence="3" id="KW-0479">Metal-binding</keyword>
<dbReference type="Gene3D" id="3.40.190.10">
    <property type="entry name" value="Periplasmic binding protein-like II"/>
    <property type="match status" value="2"/>
</dbReference>
<dbReference type="InterPro" id="IPR026045">
    <property type="entry name" value="Ferric-bd"/>
</dbReference>
<dbReference type="Pfam" id="PF13343">
    <property type="entry name" value="SBP_bac_6"/>
    <property type="match status" value="1"/>
</dbReference>
<keyword evidence="3" id="KW-0408">Iron</keyword>
<sequence length="346" mass="39471">MKIFIKTIVLISMFNIPLQIFANNKIVQKEEINIYTSRHYEVDKKLYENFEKQENVKVNVLFIKEAAQIFERLKREGKHSPADVVLTVDAGSIWKAEQDNLFQPISSATIAQRLPESLRSDKNNWVAVSMRGRVIAYNKEKLKGNEIDTYENLANNNWKHKLLIRSSHNVYNQSLVAGFLNANGEKATTEWLKNVSGNLARTPEGGDTDQLLALANNVGEMAVVNTYYYARMLNSNETKFRSAANKIGIIFPNQKNRGAHVNISTAALAKYAPNKEKAIKFIEFLLTKESQTMIMNENYEYPVTIDVEWNKTLQELGKAKFDLDGIKQIGSNSLEALKLLDKYGWR</sequence>
<comment type="caution">
    <text evidence="5">The sequence shown here is derived from an EMBL/GenBank/DDBJ whole genome shotgun (WGS) entry which is preliminary data.</text>
</comment>
<keyword evidence="6" id="KW-1185">Reference proteome</keyword>
<evidence type="ECO:0000313" key="6">
    <source>
        <dbReference type="Proteomes" id="UP000253934"/>
    </source>
</evidence>
<gene>
    <name evidence="5" type="ORF">DCC88_03345</name>
</gene>
<evidence type="ECO:0000256" key="2">
    <source>
        <dbReference type="ARBA" id="ARBA00022729"/>
    </source>
</evidence>
<dbReference type="PANTHER" id="PTHR30006">
    <property type="entry name" value="THIAMINE-BINDING PERIPLASMIC PROTEIN-RELATED"/>
    <property type="match status" value="1"/>
</dbReference>
<dbReference type="PIRSF" id="PIRSF002825">
    <property type="entry name" value="CfbpA"/>
    <property type="match status" value="1"/>
</dbReference>
<evidence type="ECO:0000256" key="3">
    <source>
        <dbReference type="PIRSR" id="PIRSR002825-1"/>
    </source>
</evidence>
<dbReference type="EMBL" id="QOVW01000027">
    <property type="protein sequence ID" value="RDB36776.1"/>
    <property type="molecule type" value="Genomic_DNA"/>
</dbReference>
<feature type="signal peptide" evidence="4">
    <location>
        <begin position="1"/>
        <end position="22"/>
    </location>
</feature>
<dbReference type="GO" id="GO:0030288">
    <property type="term" value="C:outer membrane-bounded periplasmic space"/>
    <property type="evidence" value="ECO:0007669"/>
    <property type="project" value="TreeGrafter"/>
</dbReference>
<comment type="similarity">
    <text evidence="1">Belongs to the bacterial solute-binding protein 1 family.</text>
</comment>
<reference evidence="5" key="1">
    <citation type="submission" date="2018-04" db="EMBL/GenBank/DDBJ databases">
        <title>Draft genome sequence of the Candidatus Spirobacillus cienkowskii, a pathogen of freshwater Daphnia species, reconstructed from hemolymph metagenomic reads.</title>
        <authorList>
            <person name="Bresciani L."/>
            <person name="Lemos L.N."/>
            <person name="Wale N."/>
            <person name="Lin J.Y."/>
            <person name="Fernandes G.R."/>
            <person name="Duffy M.A."/>
            <person name="Rodrigues J.M."/>
        </authorList>
    </citation>
    <scope>NUCLEOTIDE SEQUENCE [LARGE SCALE GENOMIC DNA]</scope>
    <source>
        <strain evidence="5">Binning01</strain>
    </source>
</reference>